<dbReference type="Pfam" id="PF00840">
    <property type="entry name" value="Glyco_hydro_7"/>
    <property type="match status" value="1"/>
</dbReference>
<dbReference type="InterPro" id="IPR037019">
    <property type="entry name" value="Glyco_hydro_7_sf"/>
</dbReference>
<evidence type="ECO:0000256" key="2">
    <source>
        <dbReference type="ARBA" id="ARBA00006044"/>
    </source>
</evidence>
<dbReference type="OrthoDB" id="412382at2759"/>
<keyword evidence="4 9" id="KW-0378">Hydrolase</keyword>
<dbReference type="FunFam" id="2.70.100.10:FF:000001">
    <property type="entry name" value="Glucanase"/>
    <property type="match status" value="1"/>
</dbReference>
<dbReference type="GO" id="GO:0030245">
    <property type="term" value="P:cellulose catabolic process"/>
    <property type="evidence" value="ECO:0007669"/>
    <property type="project" value="UniProtKB-KW"/>
</dbReference>
<dbReference type="Gene3D" id="2.70.100.10">
    <property type="entry name" value="Glycoside hydrolase, family 7, domain"/>
    <property type="match status" value="1"/>
</dbReference>
<keyword evidence="8 9" id="KW-0624">Polysaccharide degradation</keyword>
<dbReference type="SUPFAM" id="SSF49899">
    <property type="entry name" value="Concanavalin A-like lectins/glucanases"/>
    <property type="match status" value="1"/>
</dbReference>
<gene>
    <name evidence="10" type="primary">CEL1_1</name>
    <name evidence="10" type="ORF">N0V83_000142</name>
</gene>
<evidence type="ECO:0000256" key="5">
    <source>
        <dbReference type="ARBA" id="ARBA00023001"/>
    </source>
</evidence>
<comment type="catalytic activity">
    <reaction evidence="1">
        <text>Hydrolysis of (1-&gt;4)-beta-D-glucosidic linkages in cellulose and cellotetraose, releasing cellobiose from the non-reducing ends of the chains.</text>
        <dbReference type="EC" id="3.2.1.91"/>
    </reaction>
</comment>
<keyword evidence="11" id="KW-1185">Reference proteome</keyword>
<protein>
    <recommendedName>
        <fullName evidence="9">Glucanase</fullName>
        <ecNumber evidence="9">3.2.1.-</ecNumber>
    </recommendedName>
</protein>
<sequence length="422" mass="45566">MTWQRCTGKGGSSCTSVNGEIVIDANWRWLHATGGYTNCFDGNEWNQTACPSNDACTKNCAIEGSDYQGTYGITTSGNSLALKFITKGQYSTNIGSRTYLMKDASTYEMFDLIGNEFTFDVDLSQLPCGLNGALYFVSMPQKGHGEPGAKYGTGYCDAQCARDLKYIDGKANAEGWQASSNDPNAGVGKKGACCAEMDVWEANSISTALTPHSCQPEGYSVCEDDTCGGTYSLDRYAGSCDANGCDFNPYRVGVKDFYGKGKTVDTSKKMTVVTQFLGSGNQLTELKRFYVQEGKVISNPEPTITGMTGNSITQQWCDTQKSVFQEEVYPFNEFGGMASMGKGMELGMVLVMSLWDDHYANMLWLDSNYPTDADPAKPGVARGECETTSGVPADVESASPNAQVVFSNIKYGPIGSTFQQPA</sequence>
<comment type="similarity">
    <text evidence="2 9">Belongs to the glycosyl hydrolase 7 (cellulase C) family.</text>
</comment>
<dbReference type="InterPro" id="IPR013320">
    <property type="entry name" value="ConA-like_dom_sf"/>
</dbReference>
<accession>A0A9W9CRQ2</accession>
<evidence type="ECO:0000256" key="3">
    <source>
        <dbReference type="ARBA" id="ARBA00022729"/>
    </source>
</evidence>
<dbReference type="EC" id="3.2.1.-" evidence="9"/>
<proteinExistence type="inferred from homology"/>
<evidence type="ECO:0000256" key="4">
    <source>
        <dbReference type="ARBA" id="ARBA00022801"/>
    </source>
</evidence>
<dbReference type="EMBL" id="JAPEUY010000001">
    <property type="protein sequence ID" value="KAJ4377317.1"/>
    <property type="molecule type" value="Genomic_DNA"/>
</dbReference>
<evidence type="ECO:0000313" key="10">
    <source>
        <dbReference type="EMBL" id="KAJ4377317.1"/>
    </source>
</evidence>
<dbReference type="PANTHER" id="PTHR33753">
    <property type="entry name" value="1,4-BETA-D-GLUCAN CELLOBIOHYDROLASE B"/>
    <property type="match status" value="1"/>
</dbReference>
<keyword evidence="7 9" id="KW-0326">Glycosidase</keyword>
<evidence type="ECO:0000256" key="1">
    <source>
        <dbReference type="ARBA" id="ARBA00001641"/>
    </source>
</evidence>
<dbReference type="Proteomes" id="UP001140560">
    <property type="component" value="Unassembled WGS sequence"/>
</dbReference>
<evidence type="ECO:0000256" key="9">
    <source>
        <dbReference type="RuleBase" id="RU361164"/>
    </source>
</evidence>
<dbReference type="PANTHER" id="PTHR33753:SF2">
    <property type="entry name" value="GLYCOSIDE HYDROLASE FAMILY 7 PROTEIN"/>
    <property type="match status" value="1"/>
</dbReference>
<dbReference type="GO" id="GO:0016162">
    <property type="term" value="F:cellulose 1,4-beta-cellobiosidase activity"/>
    <property type="evidence" value="ECO:0007669"/>
    <property type="project" value="UniProtKB-EC"/>
</dbReference>
<evidence type="ECO:0000256" key="6">
    <source>
        <dbReference type="ARBA" id="ARBA00023277"/>
    </source>
</evidence>
<reference evidence="10" key="1">
    <citation type="submission" date="2022-10" db="EMBL/GenBank/DDBJ databases">
        <title>Tapping the CABI collections for fungal endophytes: first genome assemblies for Collariella, Neodidymelliopsis, Ascochyta clinopodiicola, Didymella pomorum, Didymosphaeria variabile, Neocosmospora piperis and Neocucurbitaria cava.</title>
        <authorList>
            <person name="Hill R."/>
        </authorList>
    </citation>
    <scope>NUCLEOTIDE SEQUENCE</scope>
    <source>
        <strain evidence="10">IMI 356814</strain>
    </source>
</reference>
<dbReference type="PRINTS" id="PR00734">
    <property type="entry name" value="GLHYDRLASE7"/>
</dbReference>
<evidence type="ECO:0000256" key="7">
    <source>
        <dbReference type="ARBA" id="ARBA00023295"/>
    </source>
</evidence>
<keyword evidence="6" id="KW-0119">Carbohydrate metabolism</keyword>
<name>A0A9W9CRQ2_9PLEO</name>
<keyword evidence="5 9" id="KW-0136">Cellulose degradation</keyword>
<dbReference type="InterPro" id="IPR001722">
    <property type="entry name" value="Glyco_hydro_7"/>
</dbReference>
<dbReference type="AlphaFoldDB" id="A0A9W9CRQ2"/>
<organism evidence="10 11">
    <name type="scientific">Neocucurbitaria cava</name>
    <dbReference type="NCBI Taxonomy" id="798079"/>
    <lineage>
        <taxon>Eukaryota</taxon>
        <taxon>Fungi</taxon>
        <taxon>Dikarya</taxon>
        <taxon>Ascomycota</taxon>
        <taxon>Pezizomycotina</taxon>
        <taxon>Dothideomycetes</taxon>
        <taxon>Pleosporomycetidae</taxon>
        <taxon>Pleosporales</taxon>
        <taxon>Pleosporineae</taxon>
        <taxon>Cucurbitariaceae</taxon>
        <taxon>Neocucurbitaria</taxon>
    </lineage>
</organism>
<evidence type="ECO:0000256" key="8">
    <source>
        <dbReference type="ARBA" id="ARBA00023326"/>
    </source>
</evidence>
<evidence type="ECO:0000313" key="11">
    <source>
        <dbReference type="Proteomes" id="UP001140560"/>
    </source>
</evidence>
<keyword evidence="3" id="KW-0732">Signal</keyword>
<dbReference type="CDD" id="cd07999">
    <property type="entry name" value="GH7_CBH_EG"/>
    <property type="match status" value="1"/>
</dbReference>
<comment type="caution">
    <text evidence="10">The sequence shown here is derived from an EMBL/GenBank/DDBJ whole genome shotgun (WGS) entry which is preliminary data.</text>
</comment>